<dbReference type="STRING" id="479433.Caci_1735"/>
<dbReference type="KEGG" id="cai:Caci_1735"/>
<sequence>MTYEHGFEEHEEDLRRDSLRGGAPRAGEPREGATDEPEEDELLRVLLTEAAPEFDVTTALGDRVLAGATRRRARTRTFGGVGAFAALAVGVLAVAPLAGWGGHGSGTARATPAPGALAASSSAAPTSAPSASPSPSSSVPATPSGSATPTTPPGSTSRLTALPSASFTVTFTPPAYLPDWNSPKMKAVDRVAAALGSGHDNSYMGVGLTGQDFATGDYKPGAGTDASPIVVFRKPVSDPTLVHAAVKAAAPYSVVFQDTVLNASEQWFLGHRLEQDKDYWKAQGVTFLTGLQLNGTITISTADPAKVVPLLEQHYGYDGRVFVGQVWPPTGS</sequence>
<keyword evidence="2" id="KW-0812">Transmembrane</keyword>
<feature type="region of interest" description="Disordered" evidence="1">
    <location>
        <begin position="1"/>
        <end position="41"/>
    </location>
</feature>
<evidence type="ECO:0000313" key="3">
    <source>
        <dbReference type="EMBL" id="ACU70656.1"/>
    </source>
</evidence>
<evidence type="ECO:0000256" key="1">
    <source>
        <dbReference type="SAM" id="MobiDB-lite"/>
    </source>
</evidence>
<dbReference type="InParanoid" id="C7QCU6"/>
<keyword evidence="4" id="KW-1185">Reference proteome</keyword>
<organism evidence="3 4">
    <name type="scientific">Catenulispora acidiphila (strain DSM 44928 / JCM 14897 / NBRC 102108 / NRRL B-24433 / ID139908)</name>
    <dbReference type="NCBI Taxonomy" id="479433"/>
    <lineage>
        <taxon>Bacteria</taxon>
        <taxon>Bacillati</taxon>
        <taxon>Actinomycetota</taxon>
        <taxon>Actinomycetes</taxon>
        <taxon>Catenulisporales</taxon>
        <taxon>Catenulisporaceae</taxon>
        <taxon>Catenulispora</taxon>
    </lineage>
</organism>
<feature type="compositionally biased region" description="Low complexity" evidence="1">
    <location>
        <begin position="106"/>
        <end position="157"/>
    </location>
</feature>
<keyword evidence="2" id="KW-0472">Membrane</keyword>
<feature type="region of interest" description="Disordered" evidence="1">
    <location>
        <begin position="103"/>
        <end position="159"/>
    </location>
</feature>
<name>C7QCU6_CATAD</name>
<evidence type="ECO:0000313" key="4">
    <source>
        <dbReference type="Proteomes" id="UP000000851"/>
    </source>
</evidence>
<dbReference type="Proteomes" id="UP000000851">
    <property type="component" value="Chromosome"/>
</dbReference>
<feature type="transmembrane region" description="Helical" evidence="2">
    <location>
        <begin position="78"/>
        <end position="100"/>
    </location>
</feature>
<dbReference type="HOGENOM" id="CLU_835992_0_0_11"/>
<proteinExistence type="predicted"/>
<keyword evidence="2" id="KW-1133">Transmembrane helix</keyword>
<evidence type="ECO:0000256" key="2">
    <source>
        <dbReference type="SAM" id="Phobius"/>
    </source>
</evidence>
<accession>C7QCU6</accession>
<protein>
    <submittedName>
        <fullName evidence="3">Uncharacterized protein</fullName>
    </submittedName>
</protein>
<reference evidence="3 4" key="1">
    <citation type="journal article" date="2009" name="Stand. Genomic Sci.">
        <title>Complete genome sequence of Catenulispora acidiphila type strain (ID 139908).</title>
        <authorList>
            <person name="Copeland A."/>
            <person name="Lapidus A."/>
            <person name="Glavina Del Rio T."/>
            <person name="Nolan M."/>
            <person name="Lucas S."/>
            <person name="Chen F."/>
            <person name="Tice H."/>
            <person name="Cheng J.F."/>
            <person name="Bruce D."/>
            <person name="Goodwin L."/>
            <person name="Pitluck S."/>
            <person name="Mikhailova N."/>
            <person name="Pati A."/>
            <person name="Ivanova N."/>
            <person name="Mavromatis K."/>
            <person name="Chen A."/>
            <person name="Palaniappan K."/>
            <person name="Chain P."/>
            <person name="Land M."/>
            <person name="Hauser L."/>
            <person name="Chang Y.J."/>
            <person name="Jeffries C.D."/>
            <person name="Chertkov O."/>
            <person name="Brettin T."/>
            <person name="Detter J.C."/>
            <person name="Han C."/>
            <person name="Ali Z."/>
            <person name="Tindall B.J."/>
            <person name="Goker M."/>
            <person name="Bristow J."/>
            <person name="Eisen J.A."/>
            <person name="Markowitz V."/>
            <person name="Hugenholtz P."/>
            <person name="Kyrpides N.C."/>
            <person name="Klenk H.P."/>
        </authorList>
    </citation>
    <scope>NUCLEOTIDE SEQUENCE [LARGE SCALE GENOMIC DNA]</scope>
    <source>
        <strain evidence="4">DSM 44928 / JCM 14897 / NBRC 102108 / NRRL B-24433 / ID139908</strain>
    </source>
</reference>
<dbReference type="AlphaFoldDB" id="C7QCU6"/>
<dbReference type="EMBL" id="CP001700">
    <property type="protein sequence ID" value="ACU70656.1"/>
    <property type="molecule type" value="Genomic_DNA"/>
</dbReference>
<gene>
    <name evidence="3" type="ordered locus">Caci_1735</name>
</gene>
<feature type="compositionally biased region" description="Basic and acidic residues" evidence="1">
    <location>
        <begin position="1"/>
        <end position="19"/>
    </location>
</feature>
<dbReference type="RefSeq" id="WP_012785950.1">
    <property type="nucleotide sequence ID" value="NC_013131.1"/>
</dbReference>